<dbReference type="HOGENOM" id="CLU_2011566_0_0_0"/>
<sequence>MEQNYFEILMEEMNSGFKAVIEGHDSLRQELGRKIDDFRDEVDTRFKQVDTQILALNHKIDTVDAKLSKQIHEVDTKLSKRIDKLEKKVDDIATDLTAQRADTELHRAHG</sequence>
<gene>
    <name evidence="1" type="ordered locus">Selin_0520</name>
</gene>
<evidence type="ECO:0000313" key="1">
    <source>
        <dbReference type="EMBL" id="ADU65268.1"/>
    </source>
</evidence>
<dbReference type="KEGG" id="din:Selin_0520"/>
<dbReference type="AlphaFoldDB" id="E6W0L6"/>
<dbReference type="RefSeq" id="WP_013505156.1">
    <property type="nucleotide sequence ID" value="NC_014836.1"/>
</dbReference>
<name>E6W0L6_DESIS</name>
<proteinExistence type="predicted"/>
<dbReference type="Proteomes" id="UP000002572">
    <property type="component" value="Chromosome"/>
</dbReference>
<dbReference type="EMBL" id="CP002432">
    <property type="protein sequence ID" value="ADU65268.1"/>
    <property type="molecule type" value="Genomic_DNA"/>
</dbReference>
<evidence type="ECO:0000313" key="2">
    <source>
        <dbReference type="Proteomes" id="UP000002572"/>
    </source>
</evidence>
<reference evidence="1 2" key="1">
    <citation type="submission" date="2010-12" db="EMBL/GenBank/DDBJ databases">
        <title>Complete sequence of Desulfurispirillum indicum S5.</title>
        <authorList>
            <consortium name="US DOE Joint Genome Institute"/>
            <person name="Lucas S."/>
            <person name="Copeland A."/>
            <person name="Lapidus A."/>
            <person name="Cheng J.-F."/>
            <person name="Goodwin L."/>
            <person name="Pitluck S."/>
            <person name="Chertkov O."/>
            <person name="Held B."/>
            <person name="Detter J.C."/>
            <person name="Han C."/>
            <person name="Tapia R."/>
            <person name="Land M."/>
            <person name="Hauser L."/>
            <person name="Kyrpides N."/>
            <person name="Ivanova N."/>
            <person name="Mikhailova N."/>
            <person name="Haggblom M."/>
            <person name="Rauschenbach I."/>
            <person name="Bini E."/>
            <person name="Woyke T."/>
        </authorList>
    </citation>
    <scope>NUCLEOTIDE SEQUENCE [LARGE SCALE GENOMIC DNA]</scope>
    <source>
        <strain evidence="2">ATCC BAA-1389 / DSM 22839 / S5</strain>
    </source>
</reference>
<keyword evidence="2" id="KW-1185">Reference proteome</keyword>
<dbReference type="eggNOG" id="ENOG5034447">
    <property type="taxonomic scope" value="Bacteria"/>
</dbReference>
<organism evidence="1 2">
    <name type="scientific">Desulfurispirillum indicum (strain ATCC BAA-1389 / DSM 22839 / S5)</name>
    <dbReference type="NCBI Taxonomy" id="653733"/>
    <lineage>
        <taxon>Bacteria</taxon>
        <taxon>Pseudomonadati</taxon>
        <taxon>Chrysiogenota</taxon>
        <taxon>Chrysiogenia</taxon>
        <taxon>Chrysiogenales</taxon>
        <taxon>Chrysiogenaceae</taxon>
        <taxon>Desulfurispirillum</taxon>
    </lineage>
</organism>
<dbReference type="SUPFAM" id="SSF47162">
    <property type="entry name" value="Apolipoprotein"/>
    <property type="match status" value="1"/>
</dbReference>
<dbReference type="InParanoid" id="E6W0L6"/>
<protein>
    <submittedName>
        <fullName evidence="1">KID repeat-containing protein</fullName>
    </submittedName>
</protein>
<dbReference type="Gene3D" id="1.20.120.20">
    <property type="entry name" value="Apolipoprotein"/>
    <property type="match status" value="1"/>
</dbReference>
<accession>E6W0L6</accession>